<keyword evidence="3" id="KW-1185">Reference proteome</keyword>
<comment type="caution">
    <text evidence="2">The sequence shown here is derived from an EMBL/GenBank/DDBJ whole genome shotgun (WGS) entry which is preliminary data.</text>
</comment>
<dbReference type="Pfam" id="PF13676">
    <property type="entry name" value="TIR_2"/>
    <property type="match status" value="1"/>
</dbReference>
<accession>A0ABS7RAL1</accession>
<sequence length="171" mass="19031">MINQSSIRAYADRAGIRKSDQVVNEALRAGKQTAFLSHSHKDAELAKGLQGYLQAQGWIVYIDWEDTSMPPKPNRETAQKIKDRIKLLGWFIFLATANSTSSRWCPWEIGYADGVKQIDKIVVVPTRDSAGNNHGNEYIDLYRHVSTAEGGGVGLFRPTDKRGVLLESVAL</sequence>
<dbReference type="InterPro" id="IPR035897">
    <property type="entry name" value="Toll_tir_struct_dom_sf"/>
</dbReference>
<name>A0ABS7RAL1_9HYPH</name>
<evidence type="ECO:0000313" key="3">
    <source>
        <dbReference type="Proteomes" id="UP000777661"/>
    </source>
</evidence>
<organism evidence="2 3">
    <name type="scientific">Nitratireductor rhodophyticola</name>
    <dbReference type="NCBI Taxonomy" id="2854036"/>
    <lineage>
        <taxon>Bacteria</taxon>
        <taxon>Pseudomonadati</taxon>
        <taxon>Pseudomonadota</taxon>
        <taxon>Alphaproteobacteria</taxon>
        <taxon>Hyphomicrobiales</taxon>
        <taxon>Phyllobacteriaceae</taxon>
        <taxon>Nitratireductor</taxon>
    </lineage>
</organism>
<dbReference type="RefSeq" id="WP_223006347.1">
    <property type="nucleotide sequence ID" value="NZ_JAHSQO010000004.1"/>
</dbReference>
<dbReference type="SUPFAM" id="SSF52200">
    <property type="entry name" value="Toll/Interleukin receptor TIR domain"/>
    <property type="match status" value="1"/>
</dbReference>
<evidence type="ECO:0000259" key="1">
    <source>
        <dbReference type="Pfam" id="PF13676"/>
    </source>
</evidence>
<protein>
    <submittedName>
        <fullName evidence="2">Toll/interleukin-1 receptor domain-containing protein</fullName>
    </submittedName>
</protein>
<proteinExistence type="predicted"/>
<evidence type="ECO:0000313" key="2">
    <source>
        <dbReference type="EMBL" id="MBY8917958.1"/>
    </source>
</evidence>
<reference evidence="2 3" key="1">
    <citation type="submission" date="2021-06" db="EMBL/GenBank/DDBJ databases">
        <title>Nitratireductor porphyridii sp. nov., isolated from a small marine red alga, Porphyridium purpureum in South Korea.</title>
        <authorList>
            <person name="Kim K.H."/>
            <person name="Kristyanto S."/>
            <person name="Jeon C.O."/>
        </authorList>
    </citation>
    <scope>NUCLEOTIDE SEQUENCE [LARGE SCALE GENOMIC DNA]</scope>
    <source>
        <strain evidence="2 3">R6</strain>
    </source>
</reference>
<dbReference type="EMBL" id="JAHSQO010000004">
    <property type="protein sequence ID" value="MBY8917958.1"/>
    <property type="molecule type" value="Genomic_DNA"/>
</dbReference>
<dbReference type="Proteomes" id="UP000777661">
    <property type="component" value="Unassembled WGS sequence"/>
</dbReference>
<feature type="domain" description="TIR" evidence="1">
    <location>
        <begin position="35"/>
        <end position="143"/>
    </location>
</feature>
<keyword evidence="2" id="KW-0675">Receptor</keyword>
<gene>
    <name evidence="2" type="ORF">KVG22_15235</name>
</gene>
<dbReference type="InterPro" id="IPR000157">
    <property type="entry name" value="TIR_dom"/>
</dbReference>
<dbReference type="Gene3D" id="3.40.50.10140">
    <property type="entry name" value="Toll/interleukin-1 receptor homology (TIR) domain"/>
    <property type="match status" value="1"/>
</dbReference>